<name>A0A974KY61_STAHO</name>
<comment type="catalytic activity">
    <reaction evidence="6">
        <text>15-cis-4,4'-diapophytoene + 3 FAD + 3 H(+) = all-trans-4,4'-diaponeurosporene + 3 FADH2</text>
        <dbReference type="Rhea" id="RHEA:42800"/>
        <dbReference type="ChEBI" id="CHEBI:15378"/>
        <dbReference type="ChEBI" id="CHEBI:57692"/>
        <dbReference type="ChEBI" id="CHEBI:58307"/>
        <dbReference type="ChEBI" id="CHEBI:62738"/>
        <dbReference type="ChEBI" id="CHEBI:62743"/>
    </reaction>
</comment>
<dbReference type="RefSeq" id="WP_107640014.1">
    <property type="nucleotide sequence ID" value="NZ_PZHX01000004.1"/>
</dbReference>
<evidence type="ECO:0000256" key="9">
    <source>
        <dbReference type="ARBA" id="ARBA00038322"/>
    </source>
</evidence>
<feature type="domain" description="Amine oxidase" evidence="13">
    <location>
        <begin position="10"/>
        <end position="494"/>
    </location>
</feature>
<dbReference type="NCBIfam" id="TIGR02734">
    <property type="entry name" value="crtI_fam"/>
    <property type="match status" value="1"/>
</dbReference>
<evidence type="ECO:0000256" key="1">
    <source>
        <dbReference type="ARBA" id="ARBA00022630"/>
    </source>
</evidence>
<sequence>MDIAVIGAGITGLASAARLASQGHHVTIFEKNGKVGGRMNQLKKDGFTFDLGPTIVMVPDVYKAIFEECGKHFENYIDTHQLSHIFDIYFSDKDKVSVSTDLPQLSQTLEAIEPGSTHGFMSFLTDVYKRYDIARKYFLERTFRKPSEFYNPIALYRGMKLRTLGKANHLIDSYVKNEKIRKLLAFQTLYIGIDPKQGPSIYSIIPMIEMMHGVYYIKGGMYSFAKGLHRLTQDLGVSIELNSDVQEIIIDPKFKRADGLRVNGDIRRFDKVLCTADFPYAAQHLMPSHSPLKKYTPAKIDKMDYSCSAFLIYAGINRDLKDKVHLHNVIFAEDFRGNIDDIFEGRLPKDPSIYLYFPSVEDEELAPEGKTSMYILMPVPELKTGQIDWNNPAIIEQVKNEIYKKTETIESLKGLRNDIVSETIFTPLDFETHYNAKFGTAFGLMPTLAQSNYYRPPNVSRDYKDLYFAGASTHPGAGVPIVLTSAKITAEAMLEDIKNMK</sequence>
<dbReference type="Pfam" id="PF01593">
    <property type="entry name" value="Amino_oxidase"/>
    <property type="match status" value="1"/>
</dbReference>
<keyword evidence="3" id="KW-0274">FAD</keyword>
<dbReference type="AlphaFoldDB" id="A0A974KY61"/>
<evidence type="ECO:0000256" key="8">
    <source>
        <dbReference type="ARBA" id="ARBA00037886"/>
    </source>
</evidence>
<dbReference type="EMBL" id="PZHX01000004">
    <property type="protein sequence ID" value="PTK31713.1"/>
    <property type="molecule type" value="Genomic_DNA"/>
</dbReference>
<evidence type="ECO:0000313" key="15">
    <source>
        <dbReference type="Proteomes" id="UP000241540"/>
    </source>
</evidence>
<dbReference type="SUPFAM" id="SSF51905">
    <property type="entry name" value="FAD/NAD(P)-binding domain"/>
    <property type="match status" value="1"/>
</dbReference>
<protein>
    <recommendedName>
        <fullName evidence="10">4,4'-diapophytoene desaturase (4,4'-diaponeurosporene-forming)</fullName>
    </recommendedName>
    <alternativeName>
        <fullName evidence="11">Dehydrosqualene desaturase</fullName>
    </alternativeName>
</protein>
<evidence type="ECO:0000256" key="3">
    <source>
        <dbReference type="ARBA" id="ARBA00022827"/>
    </source>
</evidence>
<accession>A0A974KY61</accession>
<dbReference type="Proteomes" id="UP000241540">
    <property type="component" value="Unassembled WGS sequence"/>
</dbReference>
<keyword evidence="5" id="KW-0843">Virulence</keyword>
<dbReference type="InterPro" id="IPR014105">
    <property type="entry name" value="Carotenoid/retinoid_OxRdtase"/>
</dbReference>
<dbReference type="GO" id="GO:0016491">
    <property type="term" value="F:oxidoreductase activity"/>
    <property type="evidence" value="ECO:0007669"/>
    <property type="project" value="UniProtKB-KW"/>
</dbReference>
<dbReference type="PRINTS" id="PR00419">
    <property type="entry name" value="ADXRDTASE"/>
</dbReference>
<evidence type="ECO:0000256" key="12">
    <source>
        <dbReference type="RuleBase" id="RU362075"/>
    </source>
</evidence>
<comment type="similarity">
    <text evidence="9">Belongs to the carotenoid/retinoid oxidoreductase family. CrtN subfamily.</text>
</comment>
<gene>
    <name evidence="14" type="ORF">BUZ51_02825</name>
</gene>
<evidence type="ECO:0000256" key="11">
    <source>
        <dbReference type="ARBA" id="ARBA00042106"/>
    </source>
</evidence>
<evidence type="ECO:0000256" key="4">
    <source>
        <dbReference type="ARBA" id="ARBA00023002"/>
    </source>
</evidence>
<comment type="pathway">
    <text evidence="8">Carotenoid biosynthesis; staphyloxanthin biosynthesis; staphyloxanthin from farnesyl diphosphate: step 2/5.</text>
</comment>
<comment type="caution">
    <text evidence="14">The sequence shown here is derived from an EMBL/GenBank/DDBJ whole genome shotgun (WGS) entry which is preliminary data.</text>
</comment>
<reference evidence="14 15" key="1">
    <citation type="journal article" date="2016" name="Front. Microbiol.">
        <title>Comprehensive Phylogenetic Analysis of Bovine Non-aureus Staphylococci Species Based on Whole-Genome Sequencing.</title>
        <authorList>
            <person name="Naushad S."/>
            <person name="Barkema H.W."/>
            <person name="Luby C."/>
            <person name="Condas L.A."/>
            <person name="Nobrega D.B."/>
            <person name="Carson D.A."/>
            <person name="De Buck J."/>
        </authorList>
    </citation>
    <scope>NUCLEOTIDE SEQUENCE [LARGE SCALE GENOMIC DNA]</scope>
    <source>
        <strain evidence="14 15">SNUC 5336</strain>
    </source>
</reference>
<dbReference type="GO" id="GO:0016117">
    <property type="term" value="P:carotenoid biosynthetic process"/>
    <property type="evidence" value="ECO:0007669"/>
    <property type="project" value="UniProtKB-KW"/>
</dbReference>
<keyword evidence="1" id="KW-0285">Flavoprotein</keyword>
<evidence type="ECO:0000259" key="13">
    <source>
        <dbReference type="Pfam" id="PF01593"/>
    </source>
</evidence>
<comment type="function">
    <text evidence="7">Involved in the biosynthesis of the yellow-orange carotenoid staphyloxanthin, which plays a role in the virulence via its protective function against oxidative stress. Catalyzes three successive dehydrogenation reactions that lead to the introduction of three double bonds into 4,4'-diapophytoene (dehydrosqualene), with 4,4'-diapophytofluene and 4,4'-diapo-zeta-carotene as intermediates, and 4,4'-diaponeurosporene (the major deep-yellow pigment in staphylococci strains) as the end product.</text>
</comment>
<dbReference type="PANTHER" id="PTHR43734:SF1">
    <property type="entry name" value="PHYTOENE DESATURASE"/>
    <property type="match status" value="1"/>
</dbReference>
<proteinExistence type="inferred from homology"/>
<evidence type="ECO:0000256" key="5">
    <source>
        <dbReference type="ARBA" id="ARBA00023026"/>
    </source>
</evidence>
<dbReference type="InterPro" id="IPR002937">
    <property type="entry name" value="Amino_oxidase"/>
</dbReference>
<evidence type="ECO:0000256" key="7">
    <source>
        <dbReference type="ARBA" id="ARBA00037711"/>
    </source>
</evidence>
<dbReference type="InterPro" id="IPR036188">
    <property type="entry name" value="FAD/NAD-bd_sf"/>
</dbReference>
<evidence type="ECO:0000256" key="6">
    <source>
        <dbReference type="ARBA" id="ARBA00037003"/>
    </source>
</evidence>
<evidence type="ECO:0000256" key="2">
    <source>
        <dbReference type="ARBA" id="ARBA00022746"/>
    </source>
</evidence>
<evidence type="ECO:0000256" key="10">
    <source>
        <dbReference type="ARBA" id="ARBA00040984"/>
    </source>
</evidence>
<organism evidence="14 15">
    <name type="scientific">Staphylococcus hominis</name>
    <dbReference type="NCBI Taxonomy" id="1290"/>
    <lineage>
        <taxon>Bacteria</taxon>
        <taxon>Bacillati</taxon>
        <taxon>Bacillota</taxon>
        <taxon>Bacilli</taxon>
        <taxon>Bacillales</taxon>
        <taxon>Staphylococcaceae</taxon>
        <taxon>Staphylococcus</taxon>
    </lineage>
</organism>
<keyword evidence="4 12" id="KW-0560">Oxidoreductase</keyword>
<evidence type="ECO:0000313" key="14">
    <source>
        <dbReference type="EMBL" id="PTK31713.1"/>
    </source>
</evidence>
<keyword evidence="2 12" id="KW-0125">Carotenoid biosynthesis</keyword>
<dbReference type="PANTHER" id="PTHR43734">
    <property type="entry name" value="PHYTOENE DESATURASE"/>
    <property type="match status" value="1"/>
</dbReference>
<dbReference type="Gene3D" id="3.50.50.60">
    <property type="entry name" value="FAD/NAD(P)-binding domain"/>
    <property type="match status" value="2"/>
</dbReference>